<dbReference type="CDD" id="cd11386">
    <property type="entry name" value="MCP_signal"/>
    <property type="match status" value="1"/>
</dbReference>
<dbReference type="Gene3D" id="1.10.287.950">
    <property type="entry name" value="Methyl-accepting chemotaxis protein"/>
    <property type="match status" value="1"/>
</dbReference>
<keyword evidence="6 9" id="KW-0472">Membrane</keyword>
<keyword evidence="4 9" id="KW-0812">Transmembrane</keyword>
<evidence type="ECO:0000313" key="13">
    <source>
        <dbReference type="Proteomes" id="UP000617041"/>
    </source>
</evidence>
<dbReference type="GO" id="GO:0007165">
    <property type="term" value="P:signal transduction"/>
    <property type="evidence" value="ECO:0007669"/>
    <property type="project" value="UniProtKB-KW"/>
</dbReference>
<dbReference type="SMART" id="SM00304">
    <property type="entry name" value="HAMP"/>
    <property type="match status" value="1"/>
</dbReference>
<proteinExistence type="inferred from homology"/>
<keyword evidence="8" id="KW-0807">Transducer</keyword>
<reference evidence="12" key="1">
    <citation type="submission" date="2020-12" db="EMBL/GenBank/DDBJ databases">
        <title>Ramlibacter sp. nov., isolated from a freshwater alga, Cryptomonas.</title>
        <authorList>
            <person name="Kim H.M."/>
            <person name="Jeon C.O."/>
        </authorList>
    </citation>
    <scope>NUCLEOTIDE SEQUENCE</scope>
    <source>
        <strain evidence="12">CrO1</strain>
    </source>
</reference>
<evidence type="ECO:0000256" key="2">
    <source>
        <dbReference type="ARBA" id="ARBA00022475"/>
    </source>
</evidence>
<keyword evidence="3" id="KW-0488">Methylation</keyword>
<dbReference type="Proteomes" id="UP000617041">
    <property type="component" value="Unassembled WGS sequence"/>
</dbReference>
<evidence type="ECO:0000256" key="3">
    <source>
        <dbReference type="ARBA" id="ARBA00022481"/>
    </source>
</evidence>
<dbReference type="InterPro" id="IPR004090">
    <property type="entry name" value="Chemotax_Me-accpt_rcpt"/>
</dbReference>
<dbReference type="Pfam" id="PF17200">
    <property type="entry name" value="sCache_2"/>
    <property type="match status" value="1"/>
</dbReference>
<dbReference type="InterPro" id="IPR003660">
    <property type="entry name" value="HAMP_dom"/>
</dbReference>
<dbReference type="Pfam" id="PF00015">
    <property type="entry name" value="MCPsignal"/>
    <property type="match status" value="1"/>
</dbReference>
<evidence type="ECO:0000259" key="11">
    <source>
        <dbReference type="PROSITE" id="PS50885"/>
    </source>
</evidence>
<dbReference type="GO" id="GO:0006935">
    <property type="term" value="P:chemotaxis"/>
    <property type="evidence" value="ECO:0007669"/>
    <property type="project" value="InterPro"/>
</dbReference>
<dbReference type="InterPro" id="IPR033480">
    <property type="entry name" value="sCache_2"/>
</dbReference>
<organism evidence="12 13">
    <name type="scientific">Ramlibacter algicola</name>
    <dbReference type="NCBI Taxonomy" id="2795217"/>
    <lineage>
        <taxon>Bacteria</taxon>
        <taxon>Pseudomonadati</taxon>
        <taxon>Pseudomonadota</taxon>
        <taxon>Betaproteobacteria</taxon>
        <taxon>Burkholderiales</taxon>
        <taxon>Comamonadaceae</taxon>
        <taxon>Ramlibacter</taxon>
    </lineage>
</organism>
<feature type="domain" description="HAMP" evidence="11">
    <location>
        <begin position="63"/>
        <end position="111"/>
    </location>
</feature>
<name>A0A934US02_9BURK</name>
<dbReference type="InterPro" id="IPR004089">
    <property type="entry name" value="MCPsignal_dom"/>
</dbReference>
<dbReference type="PANTHER" id="PTHR43531:SF14">
    <property type="entry name" value="METHYL-ACCEPTING CHEMOTAXIS PROTEIN I-RELATED"/>
    <property type="match status" value="1"/>
</dbReference>
<keyword evidence="5 9" id="KW-1133">Transmembrane helix</keyword>
<keyword evidence="13" id="KW-1185">Reference proteome</keyword>
<dbReference type="GO" id="GO:0005886">
    <property type="term" value="C:plasma membrane"/>
    <property type="evidence" value="ECO:0007669"/>
    <property type="project" value="UniProtKB-SubCell"/>
</dbReference>
<dbReference type="GO" id="GO:0004888">
    <property type="term" value="F:transmembrane signaling receptor activity"/>
    <property type="evidence" value="ECO:0007669"/>
    <property type="project" value="InterPro"/>
</dbReference>
<evidence type="ECO:0000256" key="8">
    <source>
        <dbReference type="PROSITE-ProRule" id="PRU00284"/>
    </source>
</evidence>
<accession>A0A934US02</accession>
<keyword evidence="2" id="KW-1003">Cell membrane</keyword>
<feature type="transmembrane region" description="Helical" evidence="9">
    <location>
        <begin position="39"/>
        <end position="57"/>
    </location>
</feature>
<dbReference type="FunFam" id="1.10.287.950:FF:000001">
    <property type="entry name" value="Methyl-accepting chemotaxis sensory transducer"/>
    <property type="match status" value="1"/>
</dbReference>
<dbReference type="AlphaFoldDB" id="A0A934US02"/>
<dbReference type="EMBL" id="JAEDAO010000001">
    <property type="protein sequence ID" value="MBK0393730.1"/>
    <property type="molecule type" value="Genomic_DNA"/>
</dbReference>
<evidence type="ECO:0000313" key="12">
    <source>
        <dbReference type="EMBL" id="MBK0393730.1"/>
    </source>
</evidence>
<dbReference type="InterPro" id="IPR051310">
    <property type="entry name" value="MCP_chemotaxis"/>
</dbReference>
<dbReference type="PANTHER" id="PTHR43531">
    <property type="entry name" value="PROTEIN ICFG"/>
    <property type="match status" value="1"/>
</dbReference>
<evidence type="ECO:0000256" key="9">
    <source>
        <dbReference type="SAM" id="Phobius"/>
    </source>
</evidence>
<dbReference type="SMART" id="SM00283">
    <property type="entry name" value="MA"/>
    <property type="match status" value="1"/>
</dbReference>
<dbReference type="RefSeq" id="WP_200788679.1">
    <property type="nucleotide sequence ID" value="NZ_JAEDAO010000001.1"/>
</dbReference>
<dbReference type="Gene3D" id="3.30.450.20">
    <property type="entry name" value="PAS domain"/>
    <property type="match status" value="1"/>
</dbReference>
<dbReference type="SUPFAM" id="SSF58104">
    <property type="entry name" value="Methyl-accepting chemotaxis protein (MCP) signaling domain"/>
    <property type="match status" value="1"/>
</dbReference>
<comment type="subcellular location">
    <subcellularLocation>
        <location evidence="1">Cell membrane</location>
        <topology evidence="1">Multi-pass membrane protein</topology>
    </subcellularLocation>
</comment>
<comment type="similarity">
    <text evidence="7">Belongs to the methyl-accepting chemotaxis (MCP) protein family.</text>
</comment>
<evidence type="ECO:0000259" key="10">
    <source>
        <dbReference type="PROSITE" id="PS50111"/>
    </source>
</evidence>
<comment type="caution">
    <text evidence="12">The sequence shown here is derived from an EMBL/GenBank/DDBJ whole genome shotgun (WGS) entry which is preliminary data.</text>
</comment>
<evidence type="ECO:0000256" key="1">
    <source>
        <dbReference type="ARBA" id="ARBA00004651"/>
    </source>
</evidence>
<dbReference type="PROSITE" id="PS50111">
    <property type="entry name" value="CHEMOTAXIS_TRANSDUC_2"/>
    <property type="match status" value="1"/>
</dbReference>
<evidence type="ECO:0000256" key="5">
    <source>
        <dbReference type="ARBA" id="ARBA00022989"/>
    </source>
</evidence>
<feature type="transmembrane region" description="Helical" evidence="9">
    <location>
        <begin position="12"/>
        <end position="33"/>
    </location>
</feature>
<feature type="domain" description="Methyl-accepting transducer" evidence="10">
    <location>
        <begin position="116"/>
        <end position="345"/>
    </location>
</feature>
<dbReference type="Pfam" id="PF00672">
    <property type="entry name" value="HAMP"/>
    <property type="match status" value="1"/>
</dbReference>
<gene>
    <name evidence="12" type="ORF">I8E28_14120</name>
</gene>
<dbReference type="PRINTS" id="PR00260">
    <property type="entry name" value="CHEMTRNSDUCR"/>
</dbReference>
<sequence length="506" mass="53462">MKFPGVPSTPRQFWGSGLLLAAVAGLAAIPFVVPEAGSWAGAFGAGAACGAVIAWSLRPRRERAVAALTAAAQRLAAGDVGVPVRVPDAHELTELARALEQLREGLFRVIGRVRVGTSSIASAAGGLSTDNTALAERTDGQAGSLEETASAMEQLAATVRQNADNAHEARAIVTQARDSAARGSRVVAEVVDSMGVIQERSRRVAEIIAVIDGIAFQTNILALNAAVEAARAGEEGRGFAVVAGEVRSLAKRVADAAREVRGLIADAGQQVQAGGERAGHARVAMDEIVGDVTRAAALVNDIAAASSEQSAGIEEINRAVLQIDGTTQQNAALVQELARSAAVLQQEAEQLTDAVGGFDLGEREFAHADEAVAMVRAGVAFARERGRDALVQEVNRLARGRFVDRDLYLSVYGLDGRVSAHGTNPRLWNIDWTTYRGSDGRLFIAEIVAGAQSRGHGWIDYQWKHPVSKRMLVKTAYFERCGDVVVACGVFKQASQRRPALARQQT</sequence>
<dbReference type="PROSITE" id="PS50885">
    <property type="entry name" value="HAMP"/>
    <property type="match status" value="1"/>
</dbReference>
<evidence type="ECO:0000256" key="6">
    <source>
        <dbReference type="ARBA" id="ARBA00023136"/>
    </source>
</evidence>
<protein>
    <submittedName>
        <fullName evidence="12">Cache domain-containing protein</fullName>
    </submittedName>
</protein>
<evidence type="ECO:0000256" key="4">
    <source>
        <dbReference type="ARBA" id="ARBA00022692"/>
    </source>
</evidence>
<evidence type="ECO:0000256" key="7">
    <source>
        <dbReference type="ARBA" id="ARBA00029447"/>
    </source>
</evidence>